<proteinExistence type="predicted"/>
<dbReference type="Proteomes" id="UP001152531">
    <property type="component" value="Unassembled WGS sequence"/>
</dbReference>
<evidence type="ECO:0000313" key="1">
    <source>
        <dbReference type="EMBL" id="CAH6721692.1"/>
    </source>
</evidence>
<accession>A0ACA9Y9N8</accession>
<gene>
    <name evidence="1" type="ORF">CLIB1444_07S00254</name>
</gene>
<keyword evidence="2" id="KW-1185">Reference proteome</keyword>
<organism evidence="1 2">
    <name type="scientific">[Candida] jaroonii</name>
    <dbReference type="NCBI Taxonomy" id="467808"/>
    <lineage>
        <taxon>Eukaryota</taxon>
        <taxon>Fungi</taxon>
        <taxon>Dikarya</taxon>
        <taxon>Ascomycota</taxon>
        <taxon>Saccharomycotina</taxon>
        <taxon>Pichiomycetes</taxon>
        <taxon>Debaryomycetaceae</taxon>
        <taxon>Yamadazyma</taxon>
    </lineage>
</organism>
<dbReference type="EMBL" id="CALSDN010000007">
    <property type="protein sequence ID" value="CAH6721692.1"/>
    <property type="molecule type" value="Genomic_DNA"/>
</dbReference>
<protein>
    <submittedName>
        <fullName evidence="1">Uncharacterized protein</fullName>
    </submittedName>
</protein>
<comment type="caution">
    <text evidence="1">The sequence shown here is derived from an EMBL/GenBank/DDBJ whole genome shotgun (WGS) entry which is preliminary data.</text>
</comment>
<sequence>MSFASIAYYTSLDYTFPIHDRTVEVVPNVPKDVLLGQTLRLPRFNNVEPPLKSNTPISRSFHNDEVYRKDPLADLLYESRQKINNYLLSTTQTKVATPIKINKREPKNIINDQTARKTTPITNKTIFFSPSGKGKRSSTPISKDLQTLLRRKSSKNLKQKLLKMDQASLVTIPKPIPEPKNYNLDYDESDYDHLACHADNIMRMAVDSTMLGSTFNSSFSSSFSNSFSQDMQGRDFFDKEAKRTILEGLNF</sequence>
<name>A0ACA9Y9N8_9ASCO</name>
<reference evidence="1" key="1">
    <citation type="submission" date="2022-06" db="EMBL/GenBank/DDBJ databases">
        <authorList>
            <person name="Legras J.-L."/>
            <person name="Devillers H."/>
            <person name="Grondin C."/>
        </authorList>
    </citation>
    <scope>NUCLEOTIDE SEQUENCE</scope>
    <source>
        <strain evidence="1">CLIB 1444</strain>
    </source>
</reference>
<evidence type="ECO:0000313" key="2">
    <source>
        <dbReference type="Proteomes" id="UP001152531"/>
    </source>
</evidence>